<gene>
    <name evidence="2" type="ORF">F4556_006431</name>
</gene>
<dbReference type="Proteomes" id="UP000573327">
    <property type="component" value="Unassembled WGS sequence"/>
</dbReference>
<feature type="chain" id="PRO_5031568887" description="DUF3103 family protein" evidence="1">
    <location>
        <begin position="29"/>
        <end position="369"/>
    </location>
</feature>
<protein>
    <recommendedName>
        <fullName evidence="4">DUF3103 family protein</fullName>
    </recommendedName>
</protein>
<feature type="signal peptide" evidence="1">
    <location>
        <begin position="1"/>
        <end position="28"/>
    </location>
</feature>
<evidence type="ECO:0000313" key="3">
    <source>
        <dbReference type="Proteomes" id="UP000573327"/>
    </source>
</evidence>
<dbReference type="AlphaFoldDB" id="A0A7W7WKY1"/>
<proteinExistence type="predicted"/>
<dbReference type="RefSeq" id="WP_184922497.1">
    <property type="nucleotide sequence ID" value="NZ_JACHJR010000001.1"/>
</dbReference>
<dbReference type="InterPro" id="IPR021452">
    <property type="entry name" value="DUF3103"/>
</dbReference>
<dbReference type="Pfam" id="PF11301">
    <property type="entry name" value="DUF3103"/>
    <property type="match status" value="1"/>
</dbReference>
<accession>A0A7W7WKY1</accession>
<dbReference type="EMBL" id="JACHJR010000001">
    <property type="protein sequence ID" value="MBB4950896.1"/>
    <property type="molecule type" value="Genomic_DNA"/>
</dbReference>
<evidence type="ECO:0008006" key="4">
    <source>
        <dbReference type="Google" id="ProtNLM"/>
    </source>
</evidence>
<organism evidence="2 3">
    <name type="scientific">Kitasatospora gansuensis</name>
    <dbReference type="NCBI Taxonomy" id="258050"/>
    <lineage>
        <taxon>Bacteria</taxon>
        <taxon>Bacillati</taxon>
        <taxon>Actinomycetota</taxon>
        <taxon>Actinomycetes</taxon>
        <taxon>Kitasatosporales</taxon>
        <taxon>Streptomycetaceae</taxon>
        <taxon>Kitasatospora</taxon>
    </lineage>
</organism>
<sequence>MPHFRLRRAVVALVTLPLLALGTGLATAAPAPHSTVGQAPAATRVSVIEDEVARTLATALTDPALRERLRAVADPVALAPLAAAVPGPAARGLAEATARADRGIATAKGLGADLGPLLRVQLADPSMRTALAAGAAPLVATAATDEHARTVRAYDTAGRSHALDTGTLPTRPVYLVDLDTAKTLEAGVAVLQREFGARGLAAAQAAGGWWVTKITSVRVNDDEEPWFKGAAEMFALVTGFGQDGKVRVDSVAMPYLQYDGTTYYPNQILVNWSSYKYNLADVVLMEDDGDTNYLALAQAVAAVLLTIADQGAYIPLVNAVLAALPESWWTDDPDYVESWYTLARSSSGRLNGARGNGWMTVEPYYVQQF</sequence>
<name>A0A7W7WKY1_9ACTN</name>
<reference evidence="2 3" key="1">
    <citation type="submission" date="2020-08" db="EMBL/GenBank/DDBJ databases">
        <title>Sequencing the genomes of 1000 actinobacteria strains.</title>
        <authorList>
            <person name="Klenk H.-P."/>
        </authorList>
    </citation>
    <scope>NUCLEOTIDE SEQUENCE [LARGE SCALE GENOMIC DNA]</scope>
    <source>
        <strain evidence="2 3">DSM 44786</strain>
    </source>
</reference>
<keyword evidence="3" id="KW-1185">Reference proteome</keyword>
<evidence type="ECO:0000256" key="1">
    <source>
        <dbReference type="SAM" id="SignalP"/>
    </source>
</evidence>
<keyword evidence="1" id="KW-0732">Signal</keyword>
<comment type="caution">
    <text evidence="2">The sequence shown here is derived from an EMBL/GenBank/DDBJ whole genome shotgun (WGS) entry which is preliminary data.</text>
</comment>
<evidence type="ECO:0000313" key="2">
    <source>
        <dbReference type="EMBL" id="MBB4950896.1"/>
    </source>
</evidence>